<name>A0A8H7BX83_AGABI</name>
<evidence type="ECO:0000313" key="1">
    <source>
        <dbReference type="EMBL" id="KAF7760079.1"/>
    </source>
</evidence>
<gene>
    <name evidence="1" type="ORF">Agabi119p4_10755</name>
</gene>
<dbReference type="InterPro" id="IPR054208">
    <property type="entry name" value="DUF6914"/>
</dbReference>
<dbReference type="OMA" id="RPGWNCV"/>
<dbReference type="AlphaFoldDB" id="A0A8H7BX83"/>
<reference evidence="1 2" key="1">
    <citation type="journal article" name="Sci. Rep.">
        <title>Telomere-to-telomere assembled and centromere annotated genomes of the two main subspecies of the button mushroom Agaricus bisporus reveal especially polymorphic chromosome ends.</title>
        <authorList>
            <person name="Sonnenberg A.S.M."/>
            <person name="Sedaghat-Telgerd N."/>
            <person name="Lavrijssen B."/>
            <person name="Ohm R.A."/>
            <person name="Hendrickx P.M."/>
            <person name="Scholtmeijer K."/>
            <person name="Baars J.J.P."/>
            <person name="van Peer A."/>
        </authorList>
    </citation>
    <scope>NUCLEOTIDE SEQUENCE [LARGE SCALE GENOMIC DNA]</scope>
    <source>
        <strain evidence="1 2">H119_p4</strain>
    </source>
</reference>
<dbReference type="EMBL" id="JABXXO010000015">
    <property type="protein sequence ID" value="KAF7760079.1"/>
    <property type="molecule type" value="Genomic_DNA"/>
</dbReference>
<accession>A0A8H7BX83</accession>
<organism evidence="1 2">
    <name type="scientific">Agaricus bisporus var. burnettii</name>
    <dbReference type="NCBI Taxonomy" id="192524"/>
    <lineage>
        <taxon>Eukaryota</taxon>
        <taxon>Fungi</taxon>
        <taxon>Dikarya</taxon>
        <taxon>Basidiomycota</taxon>
        <taxon>Agaricomycotina</taxon>
        <taxon>Agaricomycetes</taxon>
        <taxon>Agaricomycetidae</taxon>
        <taxon>Agaricales</taxon>
        <taxon>Agaricineae</taxon>
        <taxon>Agaricaceae</taxon>
        <taxon>Agaricus</taxon>
    </lineage>
</organism>
<comment type="caution">
    <text evidence="1">The sequence shown here is derived from an EMBL/GenBank/DDBJ whole genome shotgun (WGS) entry which is preliminary data.</text>
</comment>
<dbReference type="Pfam" id="PF21858">
    <property type="entry name" value="DUF6914"/>
    <property type="match status" value="1"/>
</dbReference>
<dbReference type="Proteomes" id="UP000629468">
    <property type="component" value="Unassembled WGS sequence"/>
</dbReference>
<proteinExistence type="predicted"/>
<sequence length="185" mass="21113">MSSNKDRLEIALYARGGAQKKPGGEDRYHWALIVAPKREHQGSRGIRFHATEKLQSDNSLKFVYDERDIDVFYSTNMLLVRIIVAKVEKIDRVCQILRAVPVRQRENAGWNCIAWVKEALEMLDADEGALGTRTLEWNKIWDTAMTYCGGKISSHRFDGKVELVGIGDPRRPPTFDLLENKEVVP</sequence>
<protein>
    <submittedName>
        <fullName evidence="1">Uncharacterized protein</fullName>
    </submittedName>
</protein>
<evidence type="ECO:0000313" key="2">
    <source>
        <dbReference type="Proteomes" id="UP000629468"/>
    </source>
</evidence>